<evidence type="ECO:0000313" key="2">
    <source>
        <dbReference type="EMBL" id="SVD85870.1"/>
    </source>
</evidence>
<keyword evidence="1" id="KW-1133">Transmembrane helix</keyword>
<evidence type="ECO:0000256" key="1">
    <source>
        <dbReference type="SAM" id="Phobius"/>
    </source>
</evidence>
<protein>
    <submittedName>
        <fullName evidence="2">Uncharacterized protein</fullName>
    </submittedName>
</protein>
<dbReference type="AlphaFoldDB" id="A0A382YS33"/>
<feature type="non-terminal residue" evidence="2">
    <location>
        <position position="143"/>
    </location>
</feature>
<reference evidence="2" key="1">
    <citation type="submission" date="2018-05" db="EMBL/GenBank/DDBJ databases">
        <authorList>
            <person name="Lanie J.A."/>
            <person name="Ng W.-L."/>
            <person name="Kazmierczak K.M."/>
            <person name="Andrzejewski T.M."/>
            <person name="Davidsen T.M."/>
            <person name="Wayne K.J."/>
            <person name="Tettelin H."/>
            <person name="Glass J.I."/>
            <person name="Rusch D."/>
            <person name="Podicherti R."/>
            <person name="Tsui H.-C.T."/>
            <person name="Winkler M.E."/>
        </authorList>
    </citation>
    <scope>NUCLEOTIDE SEQUENCE</scope>
</reference>
<gene>
    <name evidence="2" type="ORF">METZ01_LOCUS438724</name>
</gene>
<keyword evidence="1" id="KW-0812">Transmembrane</keyword>
<proteinExistence type="predicted"/>
<keyword evidence="1" id="KW-0472">Membrane</keyword>
<name>A0A382YS33_9ZZZZ</name>
<feature type="transmembrane region" description="Helical" evidence="1">
    <location>
        <begin position="64"/>
        <end position="81"/>
    </location>
</feature>
<sequence length="143" mass="16570">MTQIKKDISLIKIKKIFPVFFMCRRKGDCMNIDNKTSLENNKDEWESFEEKEFSLDFFKISNKIALFIIIIFLSIVFFASFKANADTADNLPVVVQELVPPPFVPVHNQVADDRAKVVKVTMIVEEKIIEIDDEGTQFRVFAF</sequence>
<accession>A0A382YS33</accession>
<organism evidence="2">
    <name type="scientific">marine metagenome</name>
    <dbReference type="NCBI Taxonomy" id="408172"/>
    <lineage>
        <taxon>unclassified sequences</taxon>
        <taxon>metagenomes</taxon>
        <taxon>ecological metagenomes</taxon>
    </lineage>
</organism>
<dbReference type="EMBL" id="UINC01177965">
    <property type="protein sequence ID" value="SVD85870.1"/>
    <property type="molecule type" value="Genomic_DNA"/>
</dbReference>